<proteinExistence type="predicted"/>
<comment type="caution">
    <text evidence="2">The sequence shown here is derived from an EMBL/GenBank/DDBJ whole genome shotgun (WGS) entry which is preliminary data.</text>
</comment>
<feature type="transmembrane region" description="Helical" evidence="1">
    <location>
        <begin position="319"/>
        <end position="341"/>
    </location>
</feature>
<feature type="transmembrane region" description="Helical" evidence="1">
    <location>
        <begin position="190"/>
        <end position="217"/>
    </location>
</feature>
<reference evidence="2 3" key="1">
    <citation type="submission" date="2018-11" db="EMBL/GenBank/DDBJ databases">
        <title>Arenibacter aquaticus sp.nov., a marine bacterium isolated from surface seawater in the South China Sea.</title>
        <authorList>
            <person name="Guo J."/>
            <person name="Sun J."/>
        </authorList>
    </citation>
    <scope>NUCLEOTIDE SEQUENCE [LARGE SCALE GENOMIC DNA]</scope>
    <source>
        <strain evidence="2 3">GUO666</strain>
    </source>
</reference>
<dbReference type="Proteomes" id="UP000267585">
    <property type="component" value="Unassembled WGS sequence"/>
</dbReference>
<evidence type="ECO:0000313" key="3">
    <source>
        <dbReference type="Proteomes" id="UP000267585"/>
    </source>
</evidence>
<keyword evidence="1" id="KW-0812">Transmembrane</keyword>
<name>A0A430K716_9FLAO</name>
<evidence type="ECO:0008006" key="4">
    <source>
        <dbReference type="Google" id="ProtNLM"/>
    </source>
</evidence>
<protein>
    <recommendedName>
        <fullName evidence="4">O-antigen ligase domain-containing protein</fullName>
    </recommendedName>
</protein>
<organism evidence="2 3">
    <name type="scientific">Arenibacter aquaticus</name>
    <dbReference type="NCBI Taxonomy" id="2489054"/>
    <lineage>
        <taxon>Bacteria</taxon>
        <taxon>Pseudomonadati</taxon>
        <taxon>Bacteroidota</taxon>
        <taxon>Flavobacteriia</taxon>
        <taxon>Flavobacteriales</taxon>
        <taxon>Flavobacteriaceae</taxon>
        <taxon>Arenibacter</taxon>
    </lineage>
</organism>
<feature type="transmembrane region" description="Helical" evidence="1">
    <location>
        <begin position="56"/>
        <end position="78"/>
    </location>
</feature>
<keyword evidence="1" id="KW-0472">Membrane</keyword>
<feature type="transmembrane region" description="Helical" evidence="1">
    <location>
        <begin position="135"/>
        <end position="155"/>
    </location>
</feature>
<dbReference type="RefSeq" id="WP_126161597.1">
    <property type="nucleotide sequence ID" value="NZ_RQPJ01000002.1"/>
</dbReference>
<keyword evidence="1" id="KW-1133">Transmembrane helix</keyword>
<feature type="transmembrane region" description="Helical" evidence="1">
    <location>
        <begin position="224"/>
        <end position="241"/>
    </location>
</feature>
<evidence type="ECO:0000256" key="1">
    <source>
        <dbReference type="SAM" id="Phobius"/>
    </source>
</evidence>
<feature type="transmembrane region" description="Helical" evidence="1">
    <location>
        <begin position="160"/>
        <end position="178"/>
    </location>
</feature>
<gene>
    <name evidence="2" type="ORF">EHW67_06800</name>
</gene>
<dbReference type="AlphaFoldDB" id="A0A430K716"/>
<feature type="transmembrane region" description="Helical" evidence="1">
    <location>
        <begin position="107"/>
        <end position="129"/>
    </location>
</feature>
<feature type="transmembrane region" description="Helical" evidence="1">
    <location>
        <begin position="84"/>
        <end position="100"/>
    </location>
</feature>
<feature type="transmembrane region" description="Helical" evidence="1">
    <location>
        <begin position="353"/>
        <end position="370"/>
    </location>
</feature>
<sequence>MRVSINNLAVVLPLVLIFVSEYFRFTSPALGLYLKLFSALLMVLISFVFGKFDRNLILFSTLFLPFLVLHFFLSFSYSAASEELIRYLFPIIILFYGYAIKENYKFLFKFLIYFLILNYVAQIFNYYFWSQGINQWFYVYTSTGRVNIPAVAGVLRATGLMGFFSTFGFFNLIMYFLIDFFYEGKFKKTLMVLTVVFLFLSLSFKGIGTFLFLLFIFSNKKTKIIGITLFVFLMTIILFPSKVAFMVDNAKIRIEAYISEGNSARSESYRVMLQKTDFLIGEGLGTFGGPASTKYKSPYYDKVNFNWYGLPNLPTTDTFYPHLFIEIGFIGTLLYLFLFFVPLLRTRKIRVKYFKAILIIYFALFVDALFTYSLNNLVYLSVSLLLIPSIIYYEKEKENTDTVSSQYSQSR</sequence>
<feature type="transmembrane region" description="Helical" evidence="1">
    <location>
        <begin position="31"/>
        <end position="49"/>
    </location>
</feature>
<accession>A0A430K716</accession>
<feature type="transmembrane region" description="Helical" evidence="1">
    <location>
        <begin position="7"/>
        <end position="25"/>
    </location>
</feature>
<dbReference type="OrthoDB" id="8993885at2"/>
<evidence type="ECO:0000313" key="2">
    <source>
        <dbReference type="EMBL" id="RTE54865.1"/>
    </source>
</evidence>
<dbReference type="EMBL" id="RQPJ01000002">
    <property type="protein sequence ID" value="RTE54865.1"/>
    <property type="molecule type" value="Genomic_DNA"/>
</dbReference>
<keyword evidence="3" id="KW-1185">Reference proteome</keyword>